<evidence type="ECO:0000313" key="5">
    <source>
        <dbReference type="EMBL" id="OGZ06825.1"/>
    </source>
</evidence>
<dbReference type="SUPFAM" id="SSF53756">
    <property type="entry name" value="UDP-Glycosyltransferase/glycogen phosphorylase"/>
    <property type="match status" value="1"/>
</dbReference>
<dbReference type="PANTHER" id="PTHR12526">
    <property type="entry name" value="GLYCOSYLTRANSFERASE"/>
    <property type="match status" value="1"/>
</dbReference>
<dbReference type="EMBL" id="MHLL01000076">
    <property type="protein sequence ID" value="OGZ06825.1"/>
    <property type="molecule type" value="Genomic_DNA"/>
</dbReference>
<gene>
    <name evidence="5" type="ORF">A3D65_06710</name>
</gene>
<name>A0A1G2CZL3_9BACT</name>
<evidence type="ECO:0000256" key="2">
    <source>
        <dbReference type="ARBA" id="ARBA00022679"/>
    </source>
</evidence>
<dbReference type="AlphaFoldDB" id="A0A1G2CZL3"/>
<organism evidence="5 6">
    <name type="scientific">Candidatus Lloydbacteria bacterium RIFCSPHIGHO2_02_FULL_50_13</name>
    <dbReference type="NCBI Taxonomy" id="1798661"/>
    <lineage>
        <taxon>Bacteria</taxon>
        <taxon>Candidatus Lloydiibacteriota</taxon>
    </lineage>
</organism>
<dbReference type="Proteomes" id="UP000177996">
    <property type="component" value="Unassembled WGS sequence"/>
</dbReference>
<accession>A0A1G2CZL3</accession>
<evidence type="ECO:0000259" key="3">
    <source>
        <dbReference type="Pfam" id="PF00534"/>
    </source>
</evidence>
<dbReference type="InterPro" id="IPR028098">
    <property type="entry name" value="Glyco_trans_4-like_N"/>
</dbReference>
<keyword evidence="1" id="KW-0328">Glycosyltransferase</keyword>
<dbReference type="PANTHER" id="PTHR12526:SF510">
    <property type="entry name" value="D-INOSITOL 3-PHOSPHATE GLYCOSYLTRANSFERASE"/>
    <property type="match status" value="1"/>
</dbReference>
<dbReference type="Pfam" id="PF13439">
    <property type="entry name" value="Glyco_transf_4"/>
    <property type="match status" value="1"/>
</dbReference>
<evidence type="ECO:0008006" key="7">
    <source>
        <dbReference type="Google" id="ProtNLM"/>
    </source>
</evidence>
<dbReference type="STRING" id="1798661.A3D65_06710"/>
<dbReference type="Gene3D" id="3.40.50.2000">
    <property type="entry name" value="Glycogen Phosphorylase B"/>
    <property type="match status" value="2"/>
</dbReference>
<dbReference type="GO" id="GO:0016757">
    <property type="term" value="F:glycosyltransferase activity"/>
    <property type="evidence" value="ECO:0007669"/>
    <property type="project" value="UniProtKB-KW"/>
</dbReference>
<evidence type="ECO:0000256" key="1">
    <source>
        <dbReference type="ARBA" id="ARBA00022676"/>
    </source>
</evidence>
<evidence type="ECO:0000259" key="4">
    <source>
        <dbReference type="Pfam" id="PF13439"/>
    </source>
</evidence>
<protein>
    <recommendedName>
        <fullName evidence="7">Glycosyltransferase subfamily 4-like N-terminal domain-containing protein</fullName>
    </recommendedName>
</protein>
<dbReference type="Pfam" id="PF00534">
    <property type="entry name" value="Glycos_transf_1"/>
    <property type="match status" value="1"/>
</dbReference>
<evidence type="ECO:0000313" key="6">
    <source>
        <dbReference type="Proteomes" id="UP000177996"/>
    </source>
</evidence>
<proteinExistence type="predicted"/>
<dbReference type="InterPro" id="IPR001296">
    <property type="entry name" value="Glyco_trans_1"/>
</dbReference>
<reference evidence="5 6" key="1">
    <citation type="journal article" date="2016" name="Nat. Commun.">
        <title>Thousands of microbial genomes shed light on interconnected biogeochemical processes in an aquifer system.</title>
        <authorList>
            <person name="Anantharaman K."/>
            <person name="Brown C.T."/>
            <person name="Hug L.A."/>
            <person name="Sharon I."/>
            <person name="Castelle C.J."/>
            <person name="Probst A.J."/>
            <person name="Thomas B.C."/>
            <person name="Singh A."/>
            <person name="Wilkins M.J."/>
            <person name="Karaoz U."/>
            <person name="Brodie E.L."/>
            <person name="Williams K.H."/>
            <person name="Hubbard S.S."/>
            <person name="Banfield J.F."/>
        </authorList>
    </citation>
    <scope>NUCLEOTIDE SEQUENCE [LARGE SCALE GENOMIC DNA]</scope>
</reference>
<sequence>MPLRFSSLVIVDAVKILYLITKSNFGGAQRYVYDLATETKKRGHDVVVGFGGDGPLATKLADAGVRTVSIATLERDVNPLNDFKTFLKLLDLFAKERPEVIHLNSSKMGGLGALAARLWNAWSWIFKFWNKGGHPARIIFTGHGWAFNEERSDFERFLIGCAHWVTIRLANQVIAVSRKTREQVGVLPFSWHRLAVIHNGIGTVTTLSRDEALTIILGGQKTAFLANKPLIVGTLAELHKNKGLSYAIEGIALLQKLTDAELIFLVLGEGEERTYLEHLIAKNDLSKNVLLAGNKENGITLLSAFDIFLLPSITEAFPYAILEAGKVGLPIIATSVGGIPEVIDDMESGILIQSKNPGEIARAIAYLVQNPDRRKQLGEAIAKRIADRFNLEIMVEQTMALYKNT</sequence>
<feature type="domain" description="Glycosyltransferase subfamily 4-like N-terminal" evidence="4">
    <location>
        <begin position="25"/>
        <end position="201"/>
    </location>
</feature>
<feature type="domain" description="Glycosyl transferase family 1" evidence="3">
    <location>
        <begin position="226"/>
        <end position="383"/>
    </location>
</feature>
<keyword evidence="2" id="KW-0808">Transferase</keyword>
<comment type="caution">
    <text evidence="5">The sequence shown here is derived from an EMBL/GenBank/DDBJ whole genome shotgun (WGS) entry which is preliminary data.</text>
</comment>